<dbReference type="InterPro" id="IPR008952">
    <property type="entry name" value="Tetraspanin_EC2_sf"/>
</dbReference>
<dbReference type="STRING" id="1531966.A0A0A1TM33"/>
<keyword evidence="3" id="KW-1185">Reference proteome</keyword>
<evidence type="ECO:0000313" key="3">
    <source>
        <dbReference type="Proteomes" id="UP000039046"/>
    </source>
</evidence>
<reference evidence="2 3" key="1">
    <citation type="journal article" date="2015" name="Genome Announc.">
        <title>Draft Genome Sequence and Gene Annotation of the Entomopathogenic Fungus Verticillium hemipterigenum.</title>
        <authorList>
            <person name="Horn F."/>
            <person name="Habel A."/>
            <person name="Scharf D.H."/>
            <person name="Dworschak J."/>
            <person name="Brakhage A.A."/>
            <person name="Guthke R."/>
            <person name="Hertweck C."/>
            <person name="Linde J."/>
        </authorList>
    </citation>
    <scope>NUCLEOTIDE SEQUENCE [LARGE SCALE GENOMIC DNA]</scope>
</reference>
<evidence type="ECO:0008006" key="4">
    <source>
        <dbReference type="Google" id="ProtNLM"/>
    </source>
</evidence>
<dbReference type="EMBL" id="CDHN01000004">
    <property type="protein sequence ID" value="CEJ92150.1"/>
    <property type="molecule type" value="Genomic_DNA"/>
</dbReference>
<keyword evidence="1" id="KW-1133">Transmembrane helix</keyword>
<feature type="transmembrane region" description="Helical" evidence="1">
    <location>
        <begin position="88"/>
        <end position="107"/>
    </location>
</feature>
<sequence>MMDPTFTAALVIDAIFLATGCIQLGFCLVVQSQLGTKGNNGQDTVRNLLYEWLPLKLGIVNAVFILFTFLFTIPGFSMPGRSVLKTSSWMVMFCGLFTLIVGVYVWILTLKVKLWFGPVFMAQDAPTQSLIQKTFNCCGYLNSTSPAFITDETCPSPAAAALTRGCSSFISTFGNTVLDEIFTALFGMVGVDFLLVMAMACVLKVRLERERYRIIDQKNGFKPI</sequence>
<proteinExistence type="predicted"/>
<feature type="transmembrane region" description="Helical" evidence="1">
    <location>
        <begin position="7"/>
        <end position="32"/>
    </location>
</feature>
<dbReference type="HOGENOM" id="CLU_066479_0_0_1"/>
<dbReference type="AlphaFoldDB" id="A0A0A1TM33"/>
<dbReference type="Proteomes" id="UP000039046">
    <property type="component" value="Unassembled WGS sequence"/>
</dbReference>
<keyword evidence="1" id="KW-0472">Membrane</keyword>
<keyword evidence="1" id="KW-0812">Transmembrane</keyword>
<evidence type="ECO:0000313" key="2">
    <source>
        <dbReference type="EMBL" id="CEJ92150.1"/>
    </source>
</evidence>
<protein>
    <recommendedName>
        <fullName evidence="4">Tetraspanin</fullName>
    </recommendedName>
</protein>
<feature type="transmembrane region" description="Helical" evidence="1">
    <location>
        <begin position="52"/>
        <end position="76"/>
    </location>
</feature>
<organism evidence="2 3">
    <name type="scientific">[Torrubiella] hemipterigena</name>
    <dbReference type="NCBI Taxonomy" id="1531966"/>
    <lineage>
        <taxon>Eukaryota</taxon>
        <taxon>Fungi</taxon>
        <taxon>Dikarya</taxon>
        <taxon>Ascomycota</taxon>
        <taxon>Pezizomycotina</taxon>
        <taxon>Sordariomycetes</taxon>
        <taxon>Hypocreomycetidae</taxon>
        <taxon>Hypocreales</taxon>
        <taxon>Clavicipitaceae</taxon>
        <taxon>Clavicipitaceae incertae sedis</taxon>
        <taxon>'Torrubiella' clade</taxon>
    </lineage>
</organism>
<accession>A0A0A1TM33</accession>
<evidence type="ECO:0000256" key="1">
    <source>
        <dbReference type="SAM" id="Phobius"/>
    </source>
</evidence>
<name>A0A0A1TM33_9HYPO</name>
<dbReference type="OrthoDB" id="2279611at2759"/>
<dbReference type="SUPFAM" id="SSF48652">
    <property type="entry name" value="Tetraspanin"/>
    <property type="match status" value="1"/>
</dbReference>
<dbReference type="GO" id="GO:0016020">
    <property type="term" value="C:membrane"/>
    <property type="evidence" value="ECO:0007669"/>
    <property type="project" value="InterPro"/>
</dbReference>
<feature type="transmembrane region" description="Helical" evidence="1">
    <location>
        <begin position="181"/>
        <end position="203"/>
    </location>
</feature>
<gene>
    <name evidence="2" type="ORF">VHEMI07818</name>
</gene>